<dbReference type="NCBIfam" id="TIGR00730">
    <property type="entry name" value="Rossman fold protein, TIGR00730 family"/>
    <property type="match status" value="1"/>
</dbReference>
<dbReference type="EMBL" id="CP033896">
    <property type="protein sequence ID" value="AZA14671.1"/>
    <property type="molecule type" value="Genomic_DNA"/>
</dbReference>
<gene>
    <name evidence="2" type="primary">fas2</name>
    <name evidence="2" type="ORF">CCHOA_11500</name>
</gene>
<dbReference type="GO" id="GO:0005829">
    <property type="term" value="C:cytosol"/>
    <property type="evidence" value="ECO:0007669"/>
    <property type="project" value="TreeGrafter"/>
</dbReference>
<reference evidence="2 3" key="1">
    <citation type="submission" date="2018-11" db="EMBL/GenBank/DDBJ databases">
        <authorList>
            <person name="Kleinhagauer T."/>
            <person name="Glaeser S.P."/>
            <person name="Spergser J."/>
            <person name="Ruckert C."/>
            <person name="Kaempfer P."/>
            <person name="Busse H.-J."/>
        </authorList>
    </citation>
    <scope>NUCLEOTIDE SEQUENCE [LARGE SCALE GENOMIC DNA]</scope>
    <source>
        <strain evidence="2 3">200CH</strain>
    </source>
</reference>
<protein>
    <submittedName>
        <fullName evidence="2">LOG family protein ORF6 in fasciation locus</fullName>
    </submittedName>
</protein>
<accession>A0A3G6J977</accession>
<dbReference type="SUPFAM" id="SSF102405">
    <property type="entry name" value="MCP/YpsA-like"/>
    <property type="match status" value="1"/>
</dbReference>
<sequence>MVMGDSAQYASKSAGAAPADTPQVTVLQDKAAIAAVDRIRPQLPDWCRTQPVDLIRGDLVVTTSDPQPAATTTATDPAAAGLIGWLHFVAPASIPGAIDDAIPVLLVADTTPDAPSDPAAYSQLLAGTIGLLADYGIPGCSLLQSNPLLQAAAHDLGFRPYPVDTASDSDVLYYQLPHHYQSITVYCGSSLGHDPAYAAAADTLGQLIADQGYRLVYGGGKIGLMGRLADSVLAAGGEVHGVITSYLVDKEIAHPGLTEVEVVPTMAARKARMIELGDCYVALPGGIGTLEELTEVLTNQQLVAGAGPVVLLNIGGYWQPFLEALQHMAACGFIPARYVDAILTVDSPAAIPAALQQWRSPGTKWVAGQLRAQ</sequence>
<evidence type="ECO:0000256" key="1">
    <source>
        <dbReference type="ARBA" id="ARBA00006763"/>
    </source>
</evidence>
<name>A0A3G6J977_9CORY</name>
<dbReference type="KEGG" id="ccho:CCHOA_11500"/>
<dbReference type="GO" id="GO:0009691">
    <property type="term" value="P:cytokinin biosynthetic process"/>
    <property type="evidence" value="ECO:0007669"/>
    <property type="project" value="InterPro"/>
</dbReference>
<dbReference type="InterPro" id="IPR005269">
    <property type="entry name" value="LOG"/>
</dbReference>
<proteinExistence type="inferred from homology"/>
<dbReference type="GO" id="GO:0016799">
    <property type="term" value="F:hydrolase activity, hydrolyzing N-glycosyl compounds"/>
    <property type="evidence" value="ECO:0007669"/>
    <property type="project" value="TreeGrafter"/>
</dbReference>
<dbReference type="AlphaFoldDB" id="A0A3G6J977"/>
<evidence type="ECO:0000313" key="3">
    <source>
        <dbReference type="Proteomes" id="UP000269019"/>
    </source>
</evidence>
<dbReference type="PANTHER" id="PTHR31223:SF70">
    <property type="entry name" value="LOG FAMILY PROTEIN YJL055W"/>
    <property type="match status" value="1"/>
</dbReference>
<dbReference type="Proteomes" id="UP000269019">
    <property type="component" value="Chromosome"/>
</dbReference>
<dbReference type="PANTHER" id="PTHR31223">
    <property type="entry name" value="LOG FAMILY PROTEIN YJL055W"/>
    <property type="match status" value="1"/>
</dbReference>
<dbReference type="Pfam" id="PF03641">
    <property type="entry name" value="Lysine_decarbox"/>
    <property type="match status" value="1"/>
</dbReference>
<evidence type="ECO:0000313" key="2">
    <source>
        <dbReference type="EMBL" id="AZA14671.1"/>
    </source>
</evidence>
<dbReference type="Gene3D" id="3.40.50.450">
    <property type="match status" value="1"/>
</dbReference>
<organism evidence="2 3">
    <name type="scientific">Corynebacterium choanae</name>
    <dbReference type="NCBI Taxonomy" id="1862358"/>
    <lineage>
        <taxon>Bacteria</taxon>
        <taxon>Bacillati</taxon>
        <taxon>Actinomycetota</taxon>
        <taxon>Actinomycetes</taxon>
        <taxon>Mycobacteriales</taxon>
        <taxon>Corynebacteriaceae</taxon>
        <taxon>Corynebacterium</taxon>
    </lineage>
</organism>
<comment type="similarity">
    <text evidence="1">Belongs to the LOG family.</text>
</comment>
<dbReference type="InterPro" id="IPR031100">
    <property type="entry name" value="LOG_fam"/>
</dbReference>
<keyword evidence="3" id="KW-1185">Reference proteome</keyword>